<evidence type="ECO:0000256" key="1">
    <source>
        <dbReference type="SAM" id="MobiDB-lite"/>
    </source>
</evidence>
<protein>
    <recommendedName>
        <fullName evidence="4">DUF1376 domain-containing protein</fullName>
    </recommendedName>
</protein>
<sequence>MLASRQYRVMTLAERGLLFSMRLECWVNRCLPADPHLLARVLGYDAGEVVAALPNVMAFFRSDGREITSPELDAYREHLAAIRERQSQGGKQGAAKTNSRRPPSANSEPSGGSSGDSPGNPQVACGSGVELSRAESSRAKLSRTPVLTVKPLDDPWVDSYNAASQGQ</sequence>
<dbReference type="OrthoDB" id="8566459at2"/>
<dbReference type="AlphaFoldDB" id="A0A3R8T3M4"/>
<evidence type="ECO:0008006" key="4">
    <source>
        <dbReference type="Google" id="ProtNLM"/>
    </source>
</evidence>
<name>A0A3R8T3M4_9BURK</name>
<comment type="caution">
    <text evidence="2">The sequence shown here is derived from an EMBL/GenBank/DDBJ whole genome shotgun (WGS) entry which is preliminary data.</text>
</comment>
<dbReference type="Proteomes" id="UP000269265">
    <property type="component" value="Unassembled WGS sequence"/>
</dbReference>
<feature type="compositionally biased region" description="Polar residues" evidence="1">
    <location>
        <begin position="95"/>
        <end position="108"/>
    </location>
</feature>
<organism evidence="2 3">
    <name type="scientific">Aquabacterium soli</name>
    <dbReference type="NCBI Taxonomy" id="2493092"/>
    <lineage>
        <taxon>Bacteria</taxon>
        <taxon>Pseudomonadati</taxon>
        <taxon>Pseudomonadota</taxon>
        <taxon>Betaproteobacteria</taxon>
        <taxon>Burkholderiales</taxon>
        <taxon>Aquabacterium</taxon>
    </lineage>
</organism>
<reference evidence="2 3" key="1">
    <citation type="submission" date="2018-12" db="EMBL/GenBank/DDBJ databases">
        <title>The whole draft genome of Aquabacterium sp. SJQ9.</title>
        <authorList>
            <person name="Sun L."/>
            <person name="Gao X."/>
            <person name="Chen W."/>
            <person name="Huang K."/>
        </authorList>
    </citation>
    <scope>NUCLEOTIDE SEQUENCE [LARGE SCALE GENOMIC DNA]</scope>
    <source>
        <strain evidence="2 3">SJQ9</strain>
    </source>
</reference>
<evidence type="ECO:0000313" key="2">
    <source>
        <dbReference type="EMBL" id="RRS03210.1"/>
    </source>
</evidence>
<accession>A0A3R8T3M4</accession>
<dbReference type="EMBL" id="RSED01000013">
    <property type="protein sequence ID" value="RRS03210.1"/>
    <property type="molecule type" value="Genomic_DNA"/>
</dbReference>
<feature type="compositionally biased region" description="Low complexity" evidence="1">
    <location>
        <begin position="109"/>
        <end position="119"/>
    </location>
</feature>
<proteinExistence type="predicted"/>
<dbReference type="RefSeq" id="WP_125244302.1">
    <property type="nucleotide sequence ID" value="NZ_RSED01000013.1"/>
</dbReference>
<evidence type="ECO:0000313" key="3">
    <source>
        <dbReference type="Proteomes" id="UP000269265"/>
    </source>
</evidence>
<keyword evidence="3" id="KW-1185">Reference proteome</keyword>
<feature type="region of interest" description="Disordered" evidence="1">
    <location>
        <begin position="82"/>
        <end position="167"/>
    </location>
</feature>
<gene>
    <name evidence="2" type="ORF">EIP75_16080</name>
</gene>